<comment type="catalytic activity">
    <reaction evidence="2">
        <text>a 3'-end 2',3'-cyclophospho-ribonucleotide-RNA + H2O = a 3'-end 2'-phospho-ribonucleotide-RNA + H(+)</text>
        <dbReference type="Rhea" id="RHEA:11828"/>
        <dbReference type="Rhea" id="RHEA-COMP:10464"/>
        <dbReference type="Rhea" id="RHEA-COMP:17353"/>
        <dbReference type="ChEBI" id="CHEBI:15377"/>
        <dbReference type="ChEBI" id="CHEBI:15378"/>
        <dbReference type="ChEBI" id="CHEBI:83064"/>
        <dbReference type="ChEBI" id="CHEBI:173113"/>
        <dbReference type="EC" id="3.1.4.58"/>
    </reaction>
</comment>
<feature type="short sequence motif" description="HXTX 2" evidence="2">
    <location>
        <begin position="125"/>
        <end position="128"/>
    </location>
</feature>
<sequence>MGRYFWGIGVPEEIGLRMEEWIADRGGQIPVKRWYRSVQFHVTLLFFGDLIDANLEEAHRAAEEAAEATASFVLTSDGVGAFSRSRVVWLGLKASPPLFALRRRLWEVAVSLNAADNDRPTYRPHITLGRLSRPWDPTQVDPENLRLLKGLQFPVDRFHLYESRLSPAGPEYRIVRSFMFLGEKTEG</sequence>
<dbReference type="NCBIfam" id="TIGR02258">
    <property type="entry name" value="2_5_ligase"/>
    <property type="match status" value="1"/>
</dbReference>
<dbReference type="SUPFAM" id="SSF55144">
    <property type="entry name" value="LigT-like"/>
    <property type="match status" value="1"/>
</dbReference>
<organism evidence="3 4">
    <name type="scientific">Kyrpidia tusciae (strain DSM 2912 / NBRC 15312 / T2)</name>
    <name type="common">Bacillus tusciae</name>
    <dbReference type="NCBI Taxonomy" id="562970"/>
    <lineage>
        <taxon>Bacteria</taxon>
        <taxon>Bacillati</taxon>
        <taxon>Bacillota</taxon>
        <taxon>Bacilli</taxon>
        <taxon>Bacillales</taxon>
        <taxon>Alicyclobacillaceae</taxon>
        <taxon>Kyrpidia</taxon>
    </lineage>
</organism>
<evidence type="ECO:0000313" key="4">
    <source>
        <dbReference type="Proteomes" id="UP000002368"/>
    </source>
</evidence>
<dbReference type="EMBL" id="CP002017">
    <property type="protein sequence ID" value="ADG05231.1"/>
    <property type="molecule type" value="Genomic_DNA"/>
</dbReference>
<accession>D5WTR1</accession>
<keyword evidence="3" id="KW-0436">Ligase</keyword>
<proteinExistence type="inferred from homology"/>
<feature type="active site" description="Proton acceptor" evidence="2">
    <location>
        <position position="125"/>
    </location>
</feature>
<dbReference type="EC" id="3.1.4.58" evidence="2"/>
<feature type="active site" description="Proton donor" evidence="2">
    <location>
        <position position="41"/>
    </location>
</feature>
<dbReference type="KEGG" id="bts:Btus_0463"/>
<protein>
    <recommendedName>
        <fullName evidence="2">RNA 2',3'-cyclic phosphodiesterase</fullName>
        <shortName evidence="2">RNA 2',3'-CPDase</shortName>
        <ecNumber evidence="2">3.1.4.58</ecNumber>
    </recommendedName>
</protein>
<dbReference type="GO" id="GO:0016874">
    <property type="term" value="F:ligase activity"/>
    <property type="evidence" value="ECO:0007669"/>
    <property type="project" value="UniProtKB-KW"/>
</dbReference>
<dbReference type="Gene3D" id="3.90.1140.10">
    <property type="entry name" value="Cyclic phosphodiesterase"/>
    <property type="match status" value="1"/>
</dbReference>
<comment type="similarity">
    <text evidence="2">Belongs to the 2H phosphoesterase superfamily. ThpR family.</text>
</comment>
<dbReference type="HAMAP" id="MF_01940">
    <property type="entry name" value="RNA_CPDase"/>
    <property type="match status" value="1"/>
</dbReference>
<dbReference type="AlphaFoldDB" id="D5WTR1"/>
<dbReference type="GO" id="GO:0004113">
    <property type="term" value="F:2',3'-cyclic-nucleotide 3'-phosphodiesterase activity"/>
    <property type="evidence" value="ECO:0007669"/>
    <property type="project" value="InterPro"/>
</dbReference>
<reference evidence="3 4" key="1">
    <citation type="journal article" date="2011" name="Stand. Genomic Sci.">
        <title>Complete genome sequence of the thermophilic, hydrogen-oxidizing Bacillus tusciae type strain (T2) and reclassification in the new genus, Kyrpidia gen. nov. as Kyrpidia tusciae comb. nov. and emendation of the family Alicyclobacillaceae da Costa and Rainey, 2010.</title>
        <authorList>
            <person name="Klenk H.P."/>
            <person name="Lapidus A."/>
            <person name="Chertkov O."/>
            <person name="Copeland A."/>
            <person name="Del Rio T.G."/>
            <person name="Nolan M."/>
            <person name="Lucas S."/>
            <person name="Chen F."/>
            <person name="Tice H."/>
            <person name="Cheng J.F."/>
            <person name="Han C."/>
            <person name="Bruce D."/>
            <person name="Goodwin L."/>
            <person name="Pitluck S."/>
            <person name="Pati A."/>
            <person name="Ivanova N."/>
            <person name="Mavromatis K."/>
            <person name="Daum C."/>
            <person name="Chen A."/>
            <person name="Palaniappan K."/>
            <person name="Chang Y.J."/>
            <person name="Land M."/>
            <person name="Hauser L."/>
            <person name="Jeffries C.D."/>
            <person name="Detter J.C."/>
            <person name="Rohde M."/>
            <person name="Abt B."/>
            <person name="Pukall R."/>
            <person name="Goker M."/>
            <person name="Bristow J."/>
            <person name="Markowitz V."/>
            <person name="Hugenholtz P."/>
            <person name="Eisen J.A."/>
        </authorList>
    </citation>
    <scope>NUCLEOTIDE SEQUENCE [LARGE SCALE GENOMIC DNA]</scope>
    <source>
        <strain evidence="3 4">DSM 2912</strain>
    </source>
</reference>
<dbReference type="HOGENOM" id="CLU_081251_1_1_9"/>
<evidence type="ECO:0000313" key="3">
    <source>
        <dbReference type="EMBL" id="ADG05231.1"/>
    </source>
</evidence>
<gene>
    <name evidence="3" type="ordered locus">Btus_0463</name>
</gene>
<keyword evidence="4" id="KW-1185">Reference proteome</keyword>
<keyword evidence="1 2" id="KW-0378">Hydrolase</keyword>
<dbReference type="RefSeq" id="WP_013074524.1">
    <property type="nucleotide sequence ID" value="NC_014098.1"/>
</dbReference>
<dbReference type="GO" id="GO:0008664">
    <property type="term" value="F:RNA 2',3'-cyclic 3'-phosphodiesterase activity"/>
    <property type="evidence" value="ECO:0007669"/>
    <property type="project" value="UniProtKB-EC"/>
</dbReference>
<dbReference type="InterPro" id="IPR004175">
    <property type="entry name" value="RNA_CPDase"/>
</dbReference>
<dbReference type="InterPro" id="IPR009097">
    <property type="entry name" value="Cyclic_Pdiesterase"/>
</dbReference>
<comment type="function">
    <text evidence="2">Hydrolyzes RNA 2',3'-cyclic phosphodiester to an RNA 2'-phosphomonoester.</text>
</comment>
<evidence type="ECO:0000256" key="2">
    <source>
        <dbReference type="HAMAP-Rule" id="MF_01940"/>
    </source>
</evidence>
<dbReference type="STRING" id="562970.Btus_0463"/>
<dbReference type="eggNOG" id="COG1514">
    <property type="taxonomic scope" value="Bacteria"/>
</dbReference>
<dbReference type="Proteomes" id="UP000002368">
    <property type="component" value="Chromosome"/>
</dbReference>
<evidence type="ECO:0000256" key="1">
    <source>
        <dbReference type="ARBA" id="ARBA00022801"/>
    </source>
</evidence>
<dbReference type="Pfam" id="PF13563">
    <property type="entry name" value="2_5_RNA_ligase2"/>
    <property type="match status" value="1"/>
</dbReference>
<name>D5WTR1_KYRT2</name>
<dbReference type="PANTHER" id="PTHR35561">
    <property type="entry name" value="RNA 2',3'-CYCLIC PHOSPHODIESTERASE"/>
    <property type="match status" value="1"/>
</dbReference>
<feature type="short sequence motif" description="HXTX 1" evidence="2">
    <location>
        <begin position="41"/>
        <end position="44"/>
    </location>
</feature>
<dbReference type="PANTHER" id="PTHR35561:SF1">
    <property type="entry name" value="RNA 2',3'-CYCLIC PHOSPHODIESTERASE"/>
    <property type="match status" value="1"/>
</dbReference>